<evidence type="ECO:0000313" key="3">
    <source>
        <dbReference type="Proteomes" id="UP001147653"/>
    </source>
</evidence>
<proteinExistence type="predicted"/>
<keyword evidence="2" id="KW-0378">Hydrolase</keyword>
<dbReference type="EMBL" id="JAPDDP010000019">
    <property type="protein sequence ID" value="MDA0181129.1"/>
    <property type="molecule type" value="Genomic_DNA"/>
</dbReference>
<keyword evidence="3" id="KW-1185">Reference proteome</keyword>
<evidence type="ECO:0000313" key="2">
    <source>
        <dbReference type="EMBL" id="MDA0181129.1"/>
    </source>
</evidence>
<reference evidence="2" key="1">
    <citation type="submission" date="2022-10" db="EMBL/GenBank/DDBJ databases">
        <title>The WGS of Solirubrobacter phytolaccae KCTC 29190.</title>
        <authorList>
            <person name="Jiang Z."/>
        </authorList>
    </citation>
    <scope>NUCLEOTIDE SEQUENCE</scope>
    <source>
        <strain evidence="2">KCTC 29190</strain>
    </source>
</reference>
<dbReference type="Proteomes" id="UP001147653">
    <property type="component" value="Unassembled WGS sequence"/>
</dbReference>
<keyword evidence="2" id="KW-0255">Endonuclease</keyword>
<organism evidence="2 3">
    <name type="scientific">Solirubrobacter phytolaccae</name>
    <dbReference type="NCBI Taxonomy" id="1404360"/>
    <lineage>
        <taxon>Bacteria</taxon>
        <taxon>Bacillati</taxon>
        <taxon>Actinomycetota</taxon>
        <taxon>Thermoleophilia</taxon>
        <taxon>Solirubrobacterales</taxon>
        <taxon>Solirubrobacteraceae</taxon>
        <taxon>Solirubrobacter</taxon>
    </lineage>
</organism>
<name>A0A9X3S7J6_9ACTN</name>
<dbReference type="Gene3D" id="3.40.960.10">
    <property type="entry name" value="VSR Endonuclease"/>
    <property type="match status" value="1"/>
</dbReference>
<comment type="caution">
    <text evidence="2">The sequence shown here is derived from an EMBL/GenBank/DDBJ whole genome shotgun (WGS) entry which is preliminary data.</text>
</comment>
<gene>
    <name evidence="2" type="ORF">OJ997_12555</name>
</gene>
<dbReference type="AlphaFoldDB" id="A0A9X3S7J6"/>
<feature type="domain" description="DUF559" evidence="1">
    <location>
        <begin position="119"/>
        <end position="182"/>
    </location>
</feature>
<dbReference type="InterPro" id="IPR007569">
    <property type="entry name" value="DUF559"/>
</dbReference>
<dbReference type="GO" id="GO:0004519">
    <property type="term" value="F:endonuclease activity"/>
    <property type="evidence" value="ECO:0007669"/>
    <property type="project" value="UniProtKB-KW"/>
</dbReference>
<sequence length="185" mass="20235">MVAPTVKRHDGINTFRAASFERTVHKGIPVTTPAQTVIHLSSVAPFATLRRAVNEGLNLKLVTLGDLVTQSHRGAKTLRAVLATAAPTRSENENLALQLLHDAEIAKPLVNPAIEGTNLIPDFLWPEKQLILEADSERHHGGMLARADDRAKQAVLEGLGYTVIRTSWAEMTSRPDRMLSRVRAA</sequence>
<keyword evidence="2" id="KW-0540">Nuclease</keyword>
<accession>A0A9X3S7J6</accession>
<dbReference type="Pfam" id="PF04480">
    <property type="entry name" value="DUF559"/>
    <property type="match status" value="1"/>
</dbReference>
<protein>
    <submittedName>
        <fullName evidence="2">Endonuclease domain-containing protein</fullName>
    </submittedName>
</protein>
<evidence type="ECO:0000259" key="1">
    <source>
        <dbReference type="Pfam" id="PF04480"/>
    </source>
</evidence>